<evidence type="ECO:0000256" key="2">
    <source>
        <dbReference type="ARBA" id="ARBA00009575"/>
    </source>
</evidence>
<feature type="compositionally biased region" description="Polar residues" evidence="10">
    <location>
        <begin position="73"/>
        <end position="82"/>
    </location>
</feature>
<evidence type="ECO:0000256" key="4">
    <source>
        <dbReference type="ARBA" id="ARBA00022692"/>
    </source>
</evidence>
<dbReference type="PANTHER" id="PTHR31586">
    <property type="entry name" value="CYTOCHROME C OXIDASE PROTEIN 20"/>
    <property type="match status" value="1"/>
</dbReference>
<dbReference type="Proteomes" id="UP000289152">
    <property type="component" value="Unassembled WGS sequence"/>
</dbReference>
<dbReference type="OrthoDB" id="14603at2759"/>
<name>A0A4Q1BDP9_TREME</name>
<organism evidence="11 12">
    <name type="scientific">Tremella mesenterica</name>
    <name type="common">Jelly fungus</name>
    <dbReference type="NCBI Taxonomy" id="5217"/>
    <lineage>
        <taxon>Eukaryota</taxon>
        <taxon>Fungi</taxon>
        <taxon>Dikarya</taxon>
        <taxon>Basidiomycota</taxon>
        <taxon>Agaricomycotina</taxon>
        <taxon>Tremellomycetes</taxon>
        <taxon>Tremellales</taxon>
        <taxon>Tremellaceae</taxon>
        <taxon>Tremella</taxon>
    </lineage>
</organism>
<dbReference type="PIRSF" id="PIRSF007871">
    <property type="entry name" value="Cox20"/>
    <property type="match status" value="1"/>
</dbReference>
<keyword evidence="4" id="KW-0812">Transmembrane</keyword>
<keyword evidence="7 9" id="KW-0496">Mitochondrion</keyword>
<gene>
    <name evidence="11" type="ORF">M231_06353</name>
</gene>
<dbReference type="PRINTS" id="PR02049">
    <property type="entry name" value="PROTEINF36A"/>
</dbReference>
<evidence type="ECO:0000313" key="11">
    <source>
        <dbReference type="EMBL" id="RXK36387.1"/>
    </source>
</evidence>
<evidence type="ECO:0000256" key="8">
    <source>
        <dbReference type="ARBA" id="ARBA00023136"/>
    </source>
</evidence>
<dbReference type="GO" id="GO:0005743">
    <property type="term" value="C:mitochondrial inner membrane"/>
    <property type="evidence" value="ECO:0007669"/>
    <property type="project" value="UniProtKB-SubCell"/>
</dbReference>
<keyword evidence="5 9" id="KW-0999">Mitochondrion inner membrane</keyword>
<comment type="function">
    <text evidence="9">Involved in the assembly of the cytochrome c oxidase complex.</text>
</comment>
<dbReference type="EMBL" id="SDIL01000099">
    <property type="protein sequence ID" value="RXK36387.1"/>
    <property type="molecule type" value="Genomic_DNA"/>
</dbReference>
<sequence>MWPFSRSDPGPSHPLSPSSQNSSDIPTPSNSESSKPTTSSDQVTQQLAIAERSDPTMSERPKSDKRNIKSLLNIPQGNSTVIPDTEEEGKLTGNKLKDYKTAISRIDIRRDLRNIDQIPCARTSFLYGIAGGSGIGAVRYLGGKNVRSASHWAVFGFITISVLQWELCNRARAKELQRMRTIQEHFPHRHISKLKRKEDAEIESK</sequence>
<dbReference type="PANTHER" id="PTHR31586:SF1">
    <property type="entry name" value="CYTOCHROME C OXIDASE ASSEMBLY PROTEIN COX20, MITOCHONDRIAL"/>
    <property type="match status" value="1"/>
</dbReference>
<feature type="compositionally biased region" description="Basic and acidic residues" evidence="10">
    <location>
        <begin position="51"/>
        <end position="67"/>
    </location>
</feature>
<dbReference type="InParanoid" id="A0A4Q1BDP9"/>
<dbReference type="AlphaFoldDB" id="A0A4Q1BDP9"/>
<keyword evidence="12" id="KW-1185">Reference proteome</keyword>
<comment type="caution">
    <text evidence="11">The sequence shown here is derived from an EMBL/GenBank/DDBJ whole genome shotgun (WGS) entry which is preliminary data.</text>
</comment>
<evidence type="ECO:0000256" key="6">
    <source>
        <dbReference type="ARBA" id="ARBA00022989"/>
    </source>
</evidence>
<protein>
    <recommendedName>
        <fullName evidence="3 9">Cytochrome c oxidase assembly protein COX20, mitochondrial</fullName>
    </recommendedName>
</protein>
<keyword evidence="8 9" id="KW-0472">Membrane</keyword>
<comment type="similarity">
    <text evidence="2 9">Belongs to the COX20 family.</text>
</comment>
<feature type="region of interest" description="Disordered" evidence="10">
    <location>
        <begin position="1"/>
        <end position="86"/>
    </location>
</feature>
<dbReference type="Pfam" id="PF12597">
    <property type="entry name" value="Cox20"/>
    <property type="match status" value="1"/>
</dbReference>
<feature type="compositionally biased region" description="Low complexity" evidence="10">
    <location>
        <begin position="13"/>
        <end position="40"/>
    </location>
</feature>
<evidence type="ECO:0000313" key="12">
    <source>
        <dbReference type="Proteomes" id="UP000289152"/>
    </source>
</evidence>
<comment type="subcellular location">
    <subcellularLocation>
        <location evidence="1 9">Mitochondrion inner membrane</location>
    </subcellularLocation>
</comment>
<keyword evidence="6" id="KW-1133">Transmembrane helix</keyword>
<evidence type="ECO:0000256" key="3">
    <source>
        <dbReference type="ARBA" id="ARBA00017689"/>
    </source>
</evidence>
<evidence type="ECO:0000256" key="7">
    <source>
        <dbReference type="ARBA" id="ARBA00023128"/>
    </source>
</evidence>
<evidence type="ECO:0000256" key="10">
    <source>
        <dbReference type="SAM" id="MobiDB-lite"/>
    </source>
</evidence>
<proteinExistence type="inferred from homology"/>
<dbReference type="InterPro" id="IPR022533">
    <property type="entry name" value="Cox20"/>
</dbReference>
<evidence type="ECO:0000256" key="9">
    <source>
        <dbReference type="PIRNR" id="PIRNR007871"/>
    </source>
</evidence>
<accession>A0A4Q1BDP9</accession>
<dbReference type="VEuPathDB" id="FungiDB:TREMEDRAFT_56465"/>
<evidence type="ECO:0000256" key="1">
    <source>
        <dbReference type="ARBA" id="ARBA00004273"/>
    </source>
</evidence>
<evidence type="ECO:0000256" key="5">
    <source>
        <dbReference type="ARBA" id="ARBA00022792"/>
    </source>
</evidence>
<dbReference type="GO" id="GO:0033617">
    <property type="term" value="P:mitochondrial respiratory chain complex IV assembly"/>
    <property type="evidence" value="ECO:0007669"/>
    <property type="project" value="InterPro"/>
</dbReference>
<reference evidence="11 12" key="1">
    <citation type="submission" date="2016-06" db="EMBL/GenBank/DDBJ databases">
        <title>Evolution of pathogenesis and genome organization in the Tremellales.</title>
        <authorList>
            <person name="Cuomo C."/>
            <person name="Litvintseva A."/>
            <person name="Heitman J."/>
            <person name="Chen Y."/>
            <person name="Sun S."/>
            <person name="Springer D."/>
            <person name="Dromer F."/>
            <person name="Young S."/>
            <person name="Zeng Q."/>
            <person name="Chapman S."/>
            <person name="Gujja S."/>
            <person name="Saif S."/>
            <person name="Birren B."/>
        </authorList>
    </citation>
    <scope>NUCLEOTIDE SEQUENCE [LARGE SCALE GENOMIC DNA]</scope>
    <source>
        <strain evidence="11 12">ATCC 28783</strain>
    </source>
</reference>